<reference evidence="1" key="2">
    <citation type="submission" date="2021-01" db="EMBL/GenBank/DDBJ databases">
        <authorList>
            <person name="Schikora-Tamarit M.A."/>
        </authorList>
    </citation>
    <scope>NUCLEOTIDE SEQUENCE</scope>
    <source>
        <strain evidence="1">CBS2887</strain>
    </source>
</reference>
<dbReference type="AlphaFoldDB" id="A0A9P8TBM2"/>
<evidence type="ECO:0000313" key="2">
    <source>
        <dbReference type="Proteomes" id="UP000774326"/>
    </source>
</evidence>
<evidence type="ECO:0000313" key="1">
    <source>
        <dbReference type="EMBL" id="KAH3673156.1"/>
    </source>
</evidence>
<protein>
    <submittedName>
        <fullName evidence="1">Uncharacterized protein</fullName>
    </submittedName>
</protein>
<keyword evidence="2" id="KW-1185">Reference proteome</keyword>
<sequence length="304" mass="32532">MNFSKGAKAVLTSLARNLATCSGALPTKVDGSKRDCKSPQIGLKNSVLEILSIKSLSPPCCLTTAAAWWERTLISSWTSCLEAPFSTMAMMMFSVAMNGNSPMILLSMTFGYTTKPEVMFNRVDNKMSAVKKADGKEILLMAESSKVLSNHWTEADVNVDLSGVGLTGDWVDGVEAQQFGDSLVQGFNLVVVTVEKGKEGTLSTSVLVLFGKLAQSVNDVDQLRNDHVVGVSQEDQVGVVCDETRGGTQVDDTGGFWADVTEDVDMGHDVVSDNGFFLGGSFDLLVGDFQVGGHLVNGFLRDHG</sequence>
<reference evidence="1" key="1">
    <citation type="journal article" date="2021" name="Open Biol.">
        <title>Shared evolutionary footprints suggest mitochondrial oxidative damage underlies multiple complex I losses in fungi.</title>
        <authorList>
            <person name="Schikora-Tamarit M.A."/>
            <person name="Marcet-Houben M."/>
            <person name="Nosek J."/>
            <person name="Gabaldon T."/>
        </authorList>
    </citation>
    <scope>NUCLEOTIDE SEQUENCE</scope>
    <source>
        <strain evidence="1">CBS2887</strain>
    </source>
</reference>
<proteinExistence type="predicted"/>
<accession>A0A9P8TBM2</accession>
<dbReference type="Proteomes" id="UP000774326">
    <property type="component" value="Unassembled WGS sequence"/>
</dbReference>
<gene>
    <name evidence="1" type="ORF">WICPIJ_009890</name>
</gene>
<dbReference type="EMBL" id="JAEUBG010005700">
    <property type="protein sequence ID" value="KAH3673156.1"/>
    <property type="molecule type" value="Genomic_DNA"/>
</dbReference>
<organism evidence="1 2">
    <name type="scientific">Wickerhamomyces pijperi</name>
    <name type="common">Yeast</name>
    <name type="synonym">Pichia pijperi</name>
    <dbReference type="NCBI Taxonomy" id="599730"/>
    <lineage>
        <taxon>Eukaryota</taxon>
        <taxon>Fungi</taxon>
        <taxon>Dikarya</taxon>
        <taxon>Ascomycota</taxon>
        <taxon>Saccharomycotina</taxon>
        <taxon>Saccharomycetes</taxon>
        <taxon>Phaffomycetales</taxon>
        <taxon>Wickerhamomycetaceae</taxon>
        <taxon>Wickerhamomyces</taxon>
    </lineage>
</organism>
<comment type="caution">
    <text evidence="1">The sequence shown here is derived from an EMBL/GenBank/DDBJ whole genome shotgun (WGS) entry which is preliminary data.</text>
</comment>
<name>A0A9P8TBM2_WICPI</name>